<dbReference type="PANTHER" id="PTHR43798">
    <property type="entry name" value="MONOACYLGLYCEROL LIPASE"/>
    <property type="match status" value="1"/>
</dbReference>
<keyword evidence="1" id="KW-0378">Hydrolase</keyword>
<dbReference type="PANTHER" id="PTHR43798:SF31">
    <property type="entry name" value="AB HYDROLASE SUPERFAMILY PROTEIN YCLE"/>
    <property type="match status" value="1"/>
</dbReference>
<evidence type="ECO:0000313" key="4">
    <source>
        <dbReference type="Proteomes" id="UP000554054"/>
    </source>
</evidence>
<dbReference type="AlphaFoldDB" id="A0A852VWB5"/>
<dbReference type="Gene3D" id="3.40.50.1820">
    <property type="entry name" value="alpha/beta hydrolase"/>
    <property type="match status" value="1"/>
</dbReference>
<dbReference type="InterPro" id="IPR000073">
    <property type="entry name" value="AB_hydrolase_1"/>
</dbReference>
<dbReference type="PRINTS" id="PR00111">
    <property type="entry name" value="ABHYDROLASE"/>
</dbReference>
<accession>A0A852VWB5</accession>
<dbReference type="SUPFAM" id="SSF53474">
    <property type="entry name" value="alpha/beta-Hydrolases"/>
    <property type="match status" value="1"/>
</dbReference>
<dbReference type="InterPro" id="IPR029058">
    <property type="entry name" value="AB_hydrolase_fold"/>
</dbReference>
<comment type="caution">
    <text evidence="3">The sequence shown here is derived from an EMBL/GenBank/DDBJ whole genome shotgun (WGS) entry which is preliminary data.</text>
</comment>
<dbReference type="GO" id="GO:0016020">
    <property type="term" value="C:membrane"/>
    <property type="evidence" value="ECO:0007669"/>
    <property type="project" value="TreeGrafter"/>
</dbReference>
<protein>
    <submittedName>
        <fullName evidence="3">Pimeloyl-ACP methyl ester carboxylesterase</fullName>
    </submittedName>
</protein>
<name>A0A852VWB5_9MICO</name>
<evidence type="ECO:0000256" key="1">
    <source>
        <dbReference type="ARBA" id="ARBA00022801"/>
    </source>
</evidence>
<gene>
    <name evidence="3" type="ORF">BJY20_001457</name>
</gene>
<evidence type="ECO:0000313" key="3">
    <source>
        <dbReference type="EMBL" id="NYF98065.1"/>
    </source>
</evidence>
<reference evidence="3 4" key="1">
    <citation type="submission" date="2020-07" db="EMBL/GenBank/DDBJ databases">
        <title>Sequencing the genomes of 1000 actinobacteria strains.</title>
        <authorList>
            <person name="Klenk H.-P."/>
        </authorList>
    </citation>
    <scope>NUCLEOTIDE SEQUENCE [LARGE SCALE GENOMIC DNA]</scope>
    <source>
        <strain evidence="3 4">DSM 26154</strain>
    </source>
</reference>
<dbReference type="Proteomes" id="UP000554054">
    <property type="component" value="Unassembled WGS sequence"/>
</dbReference>
<feature type="domain" description="AB hydrolase-1" evidence="2">
    <location>
        <begin position="29"/>
        <end position="248"/>
    </location>
</feature>
<sequence>MAHTTHSRLRAPDGTSFVEFLPEQRPTRTVVLLHGIGGSAHSCTDVAQRLAEYGARALAWDAPGYGRSRDPFGDVDLVESLAGSITALRLGPVDLVGTSWGGVIATCLAHHRPEMVRSLVLADSTRGSATDPAKAAAMRARVTELENLGPEQFAARRAGRLVSPHAQDAVGVRVRQQMARVRVPGYRVAAEFMAGTDTSAVLPQITAPTLVVVGEDDVVTGVPESRLLAARIPGAGLTVLPRAGHAAITEVPGEFTDAVTEFWDGLP</sequence>
<dbReference type="InterPro" id="IPR050266">
    <property type="entry name" value="AB_hydrolase_sf"/>
</dbReference>
<proteinExistence type="predicted"/>
<keyword evidence="4" id="KW-1185">Reference proteome</keyword>
<evidence type="ECO:0000259" key="2">
    <source>
        <dbReference type="Pfam" id="PF00561"/>
    </source>
</evidence>
<dbReference type="GO" id="GO:0016787">
    <property type="term" value="F:hydrolase activity"/>
    <property type="evidence" value="ECO:0007669"/>
    <property type="project" value="UniProtKB-KW"/>
</dbReference>
<dbReference type="EMBL" id="JACCAE010000001">
    <property type="protein sequence ID" value="NYF98065.1"/>
    <property type="molecule type" value="Genomic_DNA"/>
</dbReference>
<dbReference type="Pfam" id="PF00561">
    <property type="entry name" value="Abhydrolase_1"/>
    <property type="match status" value="1"/>
</dbReference>
<organism evidence="3 4">
    <name type="scientific">Janibacter cremeus</name>
    <dbReference type="NCBI Taxonomy" id="1285192"/>
    <lineage>
        <taxon>Bacteria</taxon>
        <taxon>Bacillati</taxon>
        <taxon>Actinomycetota</taxon>
        <taxon>Actinomycetes</taxon>
        <taxon>Micrococcales</taxon>
        <taxon>Intrasporangiaceae</taxon>
        <taxon>Janibacter</taxon>
    </lineage>
</organism>
<dbReference type="RefSeq" id="WP_185990918.1">
    <property type="nucleotide sequence ID" value="NZ_JACCAE010000001.1"/>
</dbReference>